<sequence length="158" mass="16345">MPAMRAAPHLPSLPDAPAGTGQAPARAPVAAAMTALRLIEELEQRCNLGLGSRARSELLDYTESLPAGHTGPGAVLPLGAGYLALTRADGSLTRFSLLVDDGAQELLDEAPAPLRAVIEAPATVTGAVAAWDGDVVAELWLSRDPAPWAPHALYVRVA</sequence>
<reference evidence="3 4" key="1">
    <citation type="journal article" date="2021" name="Microbiol. Resour. Announc.">
        <title>Draft Genome Sequence of Coralloluteibacterium stylophorae LMG 29479T.</title>
        <authorList>
            <person name="Karlyshev A.V."/>
            <person name="Kudryashova E.B."/>
            <person name="Ariskina E.V."/>
            <person name="Conroy A.P."/>
            <person name="Abidueva E.Y."/>
        </authorList>
    </citation>
    <scope>NUCLEOTIDE SEQUENCE [LARGE SCALE GENOMIC DNA]</scope>
    <source>
        <strain evidence="3 4">LMG 29479</strain>
    </source>
</reference>
<accession>A0A8J8AWZ3</accession>
<organism evidence="2">
    <name type="scientific">Coralloluteibacterium stylophorae</name>
    <dbReference type="NCBI Taxonomy" id="1776034"/>
    <lineage>
        <taxon>Bacteria</taxon>
        <taxon>Pseudomonadati</taxon>
        <taxon>Pseudomonadota</taxon>
        <taxon>Gammaproteobacteria</taxon>
        <taxon>Lysobacterales</taxon>
        <taxon>Lysobacteraceae</taxon>
        <taxon>Coralloluteibacterium</taxon>
    </lineage>
</organism>
<dbReference type="EMBL" id="JAGQFT020000004">
    <property type="protein sequence ID" value="MBS7456990.1"/>
    <property type="molecule type" value="Genomic_DNA"/>
</dbReference>
<dbReference type="EMBL" id="JAGQFT010000024">
    <property type="protein sequence ID" value="MBR0561847.1"/>
    <property type="molecule type" value="Genomic_DNA"/>
</dbReference>
<keyword evidence="4" id="KW-1185">Reference proteome</keyword>
<dbReference type="Proteomes" id="UP000675747">
    <property type="component" value="Unassembled WGS sequence"/>
</dbReference>
<dbReference type="AlphaFoldDB" id="A0A8J8AWZ3"/>
<evidence type="ECO:0000313" key="3">
    <source>
        <dbReference type="EMBL" id="MBS7456990.1"/>
    </source>
</evidence>
<feature type="region of interest" description="Disordered" evidence="1">
    <location>
        <begin position="1"/>
        <end position="25"/>
    </location>
</feature>
<evidence type="ECO:0000256" key="1">
    <source>
        <dbReference type="SAM" id="MobiDB-lite"/>
    </source>
</evidence>
<protein>
    <submittedName>
        <fullName evidence="2">Uncharacterized protein</fullName>
    </submittedName>
</protein>
<comment type="caution">
    <text evidence="2">The sequence shown here is derived from an EMBL/GenBank/DDBJ whole genome shotgun (WGS) entry which is preliminary data.</text>
</comment>
<proteinExistence type="predicted"/>
<evidence type="ECO:0000313" key="2">
    <source>
        <dbReference type="EMBL" id="MBR0561847.1"/>
    </source>
</evidence>
<gene>
    <name evidence="3" type="ORF">KB893_007560</name>
    <name evidence="2" type="ORF">KB893_04865</name>
</gene>
<dbReference type="RefSeq" id="WP_211925812.1">
    <property type="nucleotide sequence ID" value="NZ_JAGQFT020000004.1"/>
</dbReference>
<name>A0A8J8AWZ3_9GAMM</name>
<evidence type="ECO:0000313" key="4">
    <source>
        <dbReference type="Proteomes" id="UP000675747"/>
    </source>
</evidence>
<reference evidence="2" key="2">
    <citation type="submission" date="2021-04" db="EMBL/GenBank/DDBJ databases">
        <authorList>
            <person name="Karlyshev A.V."/>
        </authorList>
    </citation>
    <scope>NUCLEOTIDE SEQUENCE</scope>
    <source>
        <strain evidence="2">LMG 29479</strain>
    </source>
</reference>